<evidence type="ECO:0000313" key="8">
    <source>
        <dbReference type="Proteomes" id="UP000294480"/>
    </source>
</evidence>
<sequence>MMLAVMVEIVATEEVAVTNLTVLLYIALMALFLLFVMVLLLWQRLSQAQNTTIKILQEMDDSFEHTHQLYNSHGEKAREFAGQLAHQQRDELGQSLFQVQTLLNTQLKEVRENQSSESASSRETLVQQLNATTSQLMQQLQLLNDTTERRLSQMRENIEHRLSSIEQKNEAKLEQMRQTVDEKLHATLEARLGESFKLVSERLEQVHKGLGEMQTLASGVGDLKRVLTNVKTRGTWGEMQLANLLEQIFTPEQYAANVATVPESQARVEFALKLPGRTEGEVVWLPIDAKFPKEQYERMQDAQDAADAEGVELARVELVKVIRNEAKTIAEKYVSPPHTTDFAILFLPTEGLYAEVARQAGLLDVLQREHRVVIAGPTTLMAILNSLHMGFRTLAMEKRASDVWQVLGAVKTEFGKFGDVLAKTRDTLEKAAKNIDAAQVRTRAMNRALTGVEQLNDEQSTSVLALGDLPVQNMPDSEGT</sequence>
<evidence type="ECO:0000256" key="1">
    <source>
        <dbReference type="ARBA" id="ARBA00003416"/>
    </source>
</evidence>
<reference evidence="7 8" key="1">
    <citation type="submission" date="2019-03" db="EMBL/GenBank/DDBJ databases">
        <title>Genomic Encyclopedia of Type Strains, Phase IV (KMG-IV): sequencing the most valuable type-strain genomes for metagenomic binning, comparative biology and taxonomic classification.</title>
        <authorList>
            <person name="Goeker M."/>
        </authorList>
    </citation>
    <scope>NUCLEOTIDE SEQUENCE [LARGE SCALE GENOMIC DNA]</scope>
    <source>
        <strain evidence="7 8">DSM 102852</strain>
    </source>
</reference>
<dbReference type="OrthoDB" id="9765111at2"/>
<dbReference type="Pfam" id="PF02646">
    <property type="entry name" value="RmuC"/>
    <property type="match status" value="1"/>
</dbReference>
<evidence type="ECO:0000256" key="3">
    <source>
        <dbReference type="ARBA" id="ARBA00023054"/>
    </source>
</evidence>
<dbReference type="InterPro" id="IPR003798">
    <property type="entry name" value="DNA_recombination_RmuC"/>
</dbReference>
<evidence type="ECO:0000256" key="6">
    <source>
        <dbReference type="SAM" id="Phobius"/>
    </source>
</evidence>
<feature type="transmembrane region" description="Helical" evidence="6">
    <location>
        <begin position="20"/>
        <end position="42"/>
    </location>
</feature>
<comment type="similarity">
    <text evidence="2">Belongs to the RmuC family.</text>
</comment>
<dbReference type="Gene3D" id="1.20.120.20">
    <property type="entry name" value="Apolipoprotein"/>
    <property type="match status" value="1"/>
</dbReference>
<comment type="function">
    <text evidence="1">Involved in DNA recombination.</text>
</comment>
<dbReference type="GO" id="GO:0006310">
    <property type="term" value="P:DNA recombination"/>
    <property type="evidence" value="ECO:0007669"/>
    <property type="project" value="UniProtKB-KW"/>
</dbReference>
<keyword evidence="3 5" id="KW-0175">Coiled coil</keyword>
<keyword evidence="4" id="KW-0233">DNA recombination</keyword>
<comment type="caution">
    <text evidence="7">The sequence shown here is derived from an EMBL/GenBank/DDBJ whole genome shotgun (WGS) entry which is preliminary data.</text>
</comment>
<keyword evidence="6" id="KW-1133">Transmembrane helix</keyword>
<evidence type="ECO:0000256" key="4">
    <source>
        <dbReference type="ARBA" id="ARBA00023172"/>
    </source>
</evidence>
<dbReference type="EMBL" id="SNZE01000005">
    <property type="protein sequence ID" value="TDR32169.1"/>
    <property type="molecule type" value="Genomic_DNA"/>
</dbReference>
<keyword evidence="6" id="KW-0812">Transmembrane</keyword>
<dbReference type="Proteomes" id="UP000294480">
    <property type="component" value="Unassembled WGS sequence"/>
</dbReference>
<evidence type="ECO:0000313" key="7">
    <source>
        <dbReference type="EMBL" id="TDR32169.1"/>
    </source>
</evidence>
<accession>A0A4V3DK37</accession>
<evidence type="ECO:0000256" key="5">
    <source>
        <dbReference type="SAM" id="Coils"/>
    </source>
</evidence>
<proteinExistence type="inferred from homology"/>
<dbReference type="AlphaFoldDB" id="A0A4V3DK37"/>
<evidence type="ECO:0000256" key="2">
    <source>
        <dbReference type="ARBA" id="ARBA00009840"/>
    </source>
</evidence>
<dbReference type="PANTHER" id="PTHR30563:SF0">
    <property type="entry name" value="DNA RECOMBINATION PROTEIN RMUC"/>
    <property type="match status" value="1"/>
</dbReference>
<gene>
    <name evidence="7" type="ORF">DFR44_10552</name>
</gene>
<name>A0A4V3DK37_9BURK</name>
<protein>
    <submittedName>
        <fullName evidence="7">DNA recombination protein RmuC</fullName>
    </submittedName>
</protein>
<keyword evidence="6" id="KW-0472">Membrane</keyword>
<feature type="coiled-coil region" evidence="5">
    <location>
        <begin position="126"/>
        <end position="182"/>
    </location>
</feature>
<dbReference type="PANTHER" id="PTHR30563">
    <property type="entry name" value="DNA RECOMBINATION PROTEIN RMUC"/>
    <property type="match status" value="1"/>
</dbReference>
<keyword evidence="8" id="KW-1185">Reference proteome</keyword>
<organism evidence="7 8">
    <name type="scientific">Hydromonas duriensis</name>
    <dbReference type="NCBI Taxonomy" id="1527608"/>
    <lineage>
        <taxon>Bacteria</taxon>
        <taxon>Pseudomonadati</taxon>
        <taxon>Pseudomonadota</taxon>
        <taxon>Betaproteobacteria</taxon>
        <taxon>Burkholderiales</taxon>
        <taxon>Burkholderiaceae</taxon>
        <taxon>Hydromonas</taxon>
    </lineage>
</organism>